<dbReference type="Pfam" id="PF08450">
    <property type="entry name" value="SGL"/>
    <property type="match status" value="1"/>
</dbReference>
<name>A0ABP4VIC8_9ACTN</name>
<dbReference type="RefSeq" id="WP_344315565.1">
    <property type="nucleotide sequence ID" value="NZ_BAAANY010000058.1"/>
</dbReference>
<dbReference type="InterPro" id="IPR005511">
    <property type="entry name" value="SMP-30"/>
</dbReference>
<dbReference type="PRINTS" id="PR01790">
    <property type="entry name" value="SMP30FAMILY"/>
</dbReference>
<dbReference type="PANTHER" id="PTHR10907:SF47">
    <property type="entry name" value="REGUCALCIN"/>
    <property type="match status" value="1"/>
</dbReference>
<dbReference type="PANTHER" id="PTHR10907">
    <property type="entry name" value="REGUCALCIN"/>
    <property type="match status" value="1"/>
</dbReference>
<evidence type="ECO:0000313" key="4">
    <source>
        <dbReference type="Proteomes" id="UP001500618"/>
    </source>
</evidence>
<dbReference type="Gene3D" id="2.120.10.30">
    <property type="entry name" value="TolB, C-terminal domain"/>
    <property type="match status" value="1"/>
</dbReference>
<dbReference type="InterPro" id="IPR011042">
    <property type="entry name" value="6-blade_b-propeller_TolB-like"/>
</dbReference>
<dbReference type="InterPro" id="IPR013658">
    <property type="entry name" value="SGL"/>
</dbReference>
<evidence type="ECO:0000259" key="2">
    <source>
        <dbReference type="Pfam" id="PF08450"/>
    </source>
</evidence>
<comment type="similarity">
    <text evidence="1">Belongs to the SMP-30/CGR1 family.</text>
</comment>
<proteinExistence type="inferred from homology"/>
<feature type="domain" description="SMP-30/Gluconolactonase/LRE-like region" evidence="2">
    <location>
        <begin position="15"/>
        <end position="257"/>
    </location>
</feature>
<accession>A0ABP4VIC8</accession>
<dbReference type="Proteomes" id="UP001500618">
    <property type="component" value="Unassembled WGS sequence"/>
</dbReference>
<evidence type="ECO:0000313" key="3">
    <source>
        <dbReference type="EMBL" id="GAA1723437.1"/>
    </source>
</evidence>
<gene>
    <name evidence="3" type="ORF">GCM10009765_84250</name>
</gene>
<dbReference type="EMBL" id="BAAANY010000058">
    <property type="protein sequence ID" value="GAA1723437.1"/>
    <property type="molecule type" value="Genomic_DNA"/>
</dbReference>
<dbReference type="SUPFAM" id="SSF63829">
    <property type="entry name" value="Calcium-dependent phosphotriesterase"/>
    <property type="match status" value="1"/>
</dbReference>
<sequence>MSEAVQVTDPISAHGEGPVWHPGWGGLRWVDMLVGDVLWLAADGSVRRRNFGPVAAVLRPRVDGGAVLAVERGFSLLAAGDDGFGGGTEPKFLGEIWTSDLVRMNEGGCDPDGRFYCGSMPYDEKSPIGKVYRLDPDGSVTVVLAGVTISNGFAFSPDGGTAYYVDTPTHRIDAFDYSASGLTNRRTTVSVPVEAGGPDGLTVDSEGYIWLALFGGSAVHRYAPDGRLDGVIELPTSQITACTFGGPDLDQLYITTSQLALEPGSQPLAGALFVADVGVRGLPVQPFAG</sequence>
<keyword evidence="4" id="KW-1185">Reference proteome</keyword>
<organism evidence="3 4">
    <name type="scientific">Fodinicola feengrottensis</name>
    <dbReference type="NCBI Taxonomy" id="435914"/>
    <lineage>
        <taxon>Bacteria</taxon>
        <taxon>Bacillati</taxon>
        <taxon>Actinomycetota</taxon>
        <taxon>Actinomycetes</taxon>
        <taxon>Mycobacteriales</taxon>
        <taxon>Fodinicola</taxon>
    </lineage>
</organism>
<evidence type="ECO:0000256" key="1">
    <source>
        <dbReference type="ARBA" id="ARBA00008853"/>
    </source>
</evidence>
<reference evidence="4" key="1">
    <citation type="journal article" date="2019" name="Int. J. Syst. Evol. Microbiol.">
        <title>The Global Catalogue of Microorganisms (GCM) 10K type strain sequencing project: providing services to taxonomists for standard genome sequencing and annotation.</title>
        <authorList>
            <consortium name="The Broad Institute Genomics Platform"/>
            <consortium name="The Broad Institute Genome Sequencing Center for Infectious Disease"/>
            <person name="Wu L."/>
            <person name="Ma J."/>
        </authorList>
    </citation>
    <scope>NUCLEOTIDE SEQUENCE [LARGE SCALE GENOMIC DNA]</scope>
    <source>
        <strain evidence="4">JCM 14718</strain>
    </source>
</reference>
<comment type="caution">
    <text evidence="3">The sequence shown here is derived from an EMBL/GenBank/DDBJ whole genome shotgun (WGS) entry which is preliminary data.</text>
</comment>
<protein>
    <submittedName>
        <fullName evidence="3">SMP-30/gluconolactonase/LRE family protein</fullName>
    </submittedName>
</protein>